<reference evidence="2" key="1">
    <citation type="submission" date="2024-02" db="EMBL/GenBank/DDBJ databases">
        <title>Exploring bacterial hosts of class 1 integrons in salad vegetable microbiomes with epicPCR.</title>
        <authorList>
            <person name="Qi Q."/>
            <person name="Ghaly T.M."/>
            <person name="Gillings M.R."/>
            <person name="Tetu S.G."/>
        </authorList>
    </citation>
    <scope>NUCLEOTIDE SEQUENCE [LARGE SCALE GENOMIC DNA]</scope>
    <source>
        <strain evidence="2">S2-2023-2</strain>
    </source>
</reference>
<sequence>MSTLITVREYARLTVDAVEPTLDRAQVSASAFDWLCQQSASFSRAGAALVQVEGRRWLKLDSYVGVLETPCGTRLEILPKHFDSGDCEVQSRALLRRLIQRSLNLKPREVSPTALEVYDAPLSEWVMGQFLAALDHLIKRGMRFDYQRVEEEQRYLRGQLNVVAQMRQPPARQHFFQVRHDIFVADRAENRLLKLALERVCHTTQDPANWRLSHELRGVLHGVPASQSVCDDFRAWRTDRLMAHYQPIKPWCELILNQQMPIAVAGEWQGISLLFPMEKLFERYVEAWLRRSLPPGAKLTAQAASEFLCEHQDGRMFRLEPDLLVRKGGQSWVLDSKWKRLSATDRDKKYGLSQSDFYQLFAYGQKYLQGRGELVLIYPRRADFQQALAPFDFGGGLRLWVLPFDMEAECLLDTHVLSLFAEY</sequence>
<dbReference type="InterPro" id="IPR019292">
    <property type="entry name" value="McrC"/>
</dbReference>
<dbReference type="GeneID" id="89545139"/>
<dbReference type="EMBL" id="CP146072">
    <property type="protein sequence ID" value="WWR36815.1"/>
    <property type="molecule type" value="Genomic_DNA"/>
</dbReference>
<gene>
    <name evidence="1" type="ORF">V6B39_17790</name>
</gene>
<evidence type="ECO:0000313" key="1">
    <source>
        <dbReference type="EMBL" id="WWR36815.1"/>
    </source>
</evidence>
<dbReference type="RefSeq" id="WP_138738287.1">
    <property type="nucleotide sequence ID" value="NZ_CP146072.1"/>
</dbReference>
<protein>
    <submittedName>
        <fullName evidence="1">McrC family protein</fullName>
    </submittedName>
</protein>
<proteinExistence type="predicted"/>
<dbReference type="Pfam" id="PF10117">
    <property type="entry name" value="McrBC"/>
    <property type="match status" value="1"/>
</dbReference>
<evidence type="ECO:0000313" key="2">
    <source>
        <dbReference type="Proteomes" id="UP001369248"/>
    </source>
</evidence>
<dbReference type="PANTHER" id="PTHR38733:SF1">
    <property type="entry name" value="TYPE IV METHYL-DIRECTED RESTRICTION ENZYME ECOKMCRBC"/>
    <property type="match status" value="1"/>
</dbReference>
<dbReference type="Proteomes" id="UP001369248">
    <property type="component" value="Chromosome"/>
</dbReference>
<organism evidence="1 2">
    <name type="scientific">Pseudomonas bubulae</name>
    <dbReference type="NCBI Taxonomy" id="2316085"/>
    <lineage>
        <taxon>Bacteria</taxon>
        <taxon>Pseudomonadati</taxon>
        <taxon>Pseudomonadota</taxon>
        <taxon>Gammaproteobacteria</taxon>
        <taxon>Pseudomonadales</taxon>
        <taxon>Pseudomonadaceae</taxon>
        <taxon>Pseudomonas</taxon>
    </lineage>
</organism>
<name>A0ABZ2H200_9PSED</name>
<accession>A0ABZ2H200</accession>
<keyword evidence="2" id="KW-1185">Reference proteome</keyword>
<dbReference type="PANTHER" id="PTHR38733">
    <property type="entry name" value="PROTEIN MCRC"/>
    <property type="match status" value="1"/>
</dbReference>